<keyword evidence="2" id="KW-1185">Reference proteome</keyword>
<dbReference type="InterPro" id="IPR036583">
    <property type="entry name" value="23S_rRNA_IVS_sf"/>
</dbReference>
<evidence type="ECO:0000313" key="1">
    <source>
        <dbReference type="EMBL" id="PXA03708.1"/>
    </source>
</evidence>
<dbReference type="Proteomes" id="UP000247099">
    <property type="component" value="Unassembled WGS sequence"/>
</dbReference>
<gene>
    <name evidence="1" type="ORF">DDZ13_10460</name>
</gene>
<dbReference type="InterPro" id="IPR012657">
    <property type="entry name" value="23S_rRNA-intervening_sequence"/>
</dbReference>
<dbReference type="PANTHER" id="PTHR38471:SF2">
    <property type="entry name" value="FOUR HELIX BUNDLE PROTEIN"/>
    <property type="match status" value="1"/>
</dbReference>
<dbReference type="AlphaFoldDB" id="A0A317ZII0"/>
<dbReference type="RefSeq" id="WP_110131405.1">
    <property type="nucleotide sequence ID" value="NZ_QHJQ01000007.1"/>
</dbReference>
<dbReference type="InParanoid" id="A0A317ZII0"/>
<protein>
    <submittedName>
        <fullName evidence="1">Four helix bundle protein</fullName>
    </submittedName>
</protein>
<accession>A0A317ZII0</accession>
<dbReference type="PANTHER" id="PTHR38471">
    <property type="entry name" value="FOUR HELIX BUNDLE PROTEIN"/>
    <property type="match status" value="1"/>
</dbReference>
<name>A0A317ZII0_9BACT</name>
<dbReference type="Gene3D" id="1.20.1440.60">
    <property type="entry name" value="23S rRNA-intervening sequence"/>
    <property type="match status" value="1"/>
</dbReference>
<dbReference type="SUPFAM" id="SSF158446">
    <property type="entry name" value="IVS-encoded protein-like"/>
    <property type="match status" value="1"/>
</dbReference>
<evidence type="ECO:0000313" key="2">
    <source>
        <dbReference type="Proteomes" id="UP000247099"/>
    </source>
</evidence>
<reference evidence="1 2" key="1">
    <citation type="submission" date="2018-05" db="EMBL/GenBank/DDBJ databases">
        <title>Coraliomargarita sinensis sp. nov., isolated from a marine solar saltern.</title>
        <authorList>
            <person name="Zhou L.Y."/>
        </authorList>
    </citation>
    <scope>NUCLEOTIDE SEQUENCE [LARGE SCALE GENOMIC DNA]</scope>
    <source>
        <strain evidence="1 2">WN38</strain>
    </source>
</reference>
<dbReference type="NCBIfam" id="TIGR02436">
    <property type="entry name" value="four helix bundle protein"/>
    <property type="match status" value="1"/>
</dbReference>
<dbReference type="OrthoDB" id="9800370at2"/>
<proteinExistence type="predicted"/>
<dbReference type="Pfam" id="PF05635">
    <property type="entry name" value="23S_rRNA_IVP"/>
    <property type="match status" value="1"/>
</dbReference>
<sequence>MAERRSTFEDLNCWKAGRELYLFVRREVVSIFPANEKYDLTSQIVRSARSVKANIAEGYGRFHYKDDAKFLSYARGSAHETLDHMLTAVDDGYIYEDILKRGRGLIDESIRLINGYRAYVLKRKRGD</sequence>
<comment type="caution">
    <text evidence="1">The sequence shown here is derived from an EMBL/GenBank/DDBJ whole genome shotgun (WGS) entry which is preliminary data.</text>
</comment>
<dbReference type="EMBL" id="QHJQ01000007">
    <property type="protein sequence ID" value="PXA03708.1"/>
    <property type="molecule type" value="Genomic_DNA"/>
</dbReference>
<organism evidence="1 2">
    <name type="scientific">Coraliomargarita sinensis</name>
    <dbReference type="NCBI Taxonomy" id="2174842"/>
    <lineage>
        <taxon>Bacteria</taxon>
        <taxon>Pseudomonadati</taxon>
        <taxon>Verrucomicrobiota</taxon>
        <taxon>Opitutia</taxon>
        <taxon>Puniceicoccales</taxon>
        <taxon>Coraliomargaritaceae</taxon>
        <taxon>Coraliomargarita</taxon>
    </lineage>
</organism>
<dbReference type="CDD" id="cd16377">
    <property type="entry name" value="23S_rRNA_IVP_like"/>
    <property type="match status" value="1"/>
</dbReference>